<comment type="cofactor">
    <cofactor evidence="1">
        <name>Mg(2+)</name>
        <dbReference type="ChEBI" id="CHEBI:18420"/>
    </cofactor>
</comment>
<keyword evidence="3" id="KW-0808">Transferase</keyword>
<keyword evidence="6" id="KW-0547">Nucleotide-binding</keyword>
<dbReference type="GO" id="GO:0005524">
    <property type="term" value="F:ATP binding"/>
    <property type="evidence" value="ECO:0007669"/>
    <property type="project" value="UniProtKB-KW"/>
</dbReference>
<dbReference type="GO" id="GO:0070733">
    <property type="term" value="F:AMPylase activity"/>
    <property type="evidence" value="ECO:0007669"/>
    <property type="project" value="TreeGrafter"/>
</dbReference>
<keyword evidence="5" id="KW-0479">Metal-binding</keyword>
<keyword evidence="8" id="KW-0460">Magnesium</keyword>
<organism evidence="9 10">
    <name type="scientific">Halobacteriovorax marinus</name>
    <dbReference type="NCBI Taxonomy" id="97084"/>
    <lineage>
        <taxon>Bacteria</taxon>
        <taxon>Pseudomonadati</taxon>
        <taxon>Bdellovibrionota</taxon>
        <taxon>Bacteriovoracia</taxon>
        <taxon>Bacteriovoracales</taxon>
        <taxon>Halobacteriovoraceae</taxon>
        <taxon>Halobacteriovorax</taxon>
    </lineage>
</organism>
<protein>
    <recommendedName>
        <fullName evidence="11">Selenoprotein O</fullName>
    </recommendedName>
</protein>
<evidence type="ECO:0000313" key="10">
    <source>
        <dbReference type="Proteomes" id="UP000196531"/>
    </source>
</evidence>
<proteinExistence type="inferred from homology"/>
<evidence type="ECO:0000256" key="1">
    <source>
        <dbReference type="ARBA" id="ARBA00001946"/>
    </source>
</evidence>
<evidence type="ECO:0000313" key="9">
    <source>
        <dbReference type="EMBL" id="OUR95623.1"/>
    </source>
</evidence>
<reference evidence="10" key="1">
    <citation type="journal article" date="2017" name="Proc. Natl. Acad. Sci. U.S.A.">
        <title>Simulation of Deepwater Horizon oil plume reveals substrate specialization within a complex community of hydrocarbon-degraders.</title>
        <authorList>
            <person name="Hu P."/>
            <person name="Dubinsky E.A."/>
            <person name="Probst A.J."/>
            <person name="Wang J."/>
            <person name="Sieber C.M.K."/>
            <person name="Tom L.M."/>
            <person name="Gardinali P."/>
            <person name="Banfield J.F."/>
            <person name="Atlas R.M."/>
            <person name="Andersen G.L."/>
        </authorList>
    </citation>
    <scope>NUCLEOTIDE SEQUENCE [LARGE SCALE GENOMIC DNA]</scope>
</reference>
<evidence type="ECO:0000256" key="4">
    <source>
        <dbReference type="ARBA" id="ARBA00022695"/>
    </source>
</evidence>
<dbReference type="GO" id="GO:0046872">
    <property type="term" value="F:metal ion binding"/>
    <property type="evidence" value="ECO:0007669"/>
    <property type="project" value="UniProtKB-KW"/>
</dbReference>
<evidence type="ECO:0000256" key="2">
    <source>
        <dbReference type="ARBA" id="ARBA00009747"/>
    </source>
</evidence>
<accession>A0A1Y5FA41</accession>
<evidence type="ECO:0008006" key="11">
    <source>
        <dbReference type="Google" id="ProtNLM"/>
    </source>
</evidence>
<gene>
    <name evidence="9" type="ORF">A9Q84_14055</name>
</gene>
<evidence type="ECO:0000256" key="6">
    <source>
        <dbReference type="ARBA" id="ARBA00022741"/>
    </source>
</evidence>
<evidence type="ECO:0000256" key="8">
    <source>
        <dbReference type="ARBA" id="ARBA00022842"/>
    </source>
</evidence>
<dbReference type="EMBL" id="MAAO01000007">
    <property type="protein sequence ID" value="OUR95623.1"/>
    <property type="molecule type" value="Genomic_DNA"/>
</dbReference>
<keyword evidence="7" id="KW-0067">ATP-binding</keyword>
<dbReference type="PANTHER" id="PTHR32057">
    <property type="entry name" value="PROTEIN ADENYLYLTRANSFERASE SELO, MITOCHONDRIAL"/>
    <property type="match status" value="1"/>
</dbReference>
<dbReference type="PANTHER" id="PTHR32057:SF14">
    <property type="entry name" value="PROTEIN ADENYLYLTRANSFERASE SELO, MITOCHONDRIAL"/>
    <property type="match status" value="1"/>
</dbReference>
<evidence type="ECO:0000256" key="7">
    <source>
        <dbReference type="ARBA" id="ARBA00022840"/>
    </source>
</evidence>
<name>A0A1Y5FA41_9BACT</name>
<sequence length="615" mass="69609">MFGGLKKNNLFYQTIVKDIHFSLLDNLTSDPQSGNHGADKRPRQVTSGHYVEVAPTPLPEPLYIAHSSALFKELGFPEEIATTEEFVKFFSGDPAPVVEAQQKDKNVKNESQNKFKQLHSTGWATGYALSIMGNEYYAQCPFQTGNGYGDGRAISILELKLPITSTPTTSFGTRGNHRPARWEFQLKGSGQTPYCRGADGRAVLRSSVREFIVSEAMASLGVPTSRALSLIVSKTLKIARPWYLEGSRSEEPDVMVENPAAITTRVSSSLLRVGQIELFGRRARKNEHPDAMKELKEIVNFAIQNEYPEIKDMALEPQNFKEEVLLFVEAFGKRLSTLVGHWIRVGFCQGNFNSDNCAVGGFTLDYGPFGMMEEFDPTYQPWTGGGLHYSFLHQPNAAIQNFKMLCIAVRPLLDDGEKEPLERLEKILQEFPNVMNKAVEHTFTLKMGLKKYSPNLYESLMKTMNSTPEVSIDWTILWRKLSDIPTEGSELRDAFYNNTASDKNADSNDAFDFAAAEWTKWLVQWHEVLKKEDSEDVSSKMKKVNPKYVPREWMLIKAYRDASDLSNFDEIHTLQQLFDNNPYAEQSSEVEAKYYKKKDQDLRNLGGYLKMSCSS</sequence>
<dbReference type="Pfam" id="PF02696">
    <property type="entry name" value="SelO"/>
    <property type="match status" value="1"/>
</dbReference>
<dbReference type="InterPro" id="IPR003846">
    <property type="entry name" value="SelO"/>
</dbReference>
<dbReference type="Proteomes" id="UP000196531">
    <property type="component" value="Unassembled WGS sequence"/>
</dbReference>
<comment type="similarity">
    <text evidence="2">Belongs to the SELO family.</text>
</comment>
<dbReference type="AlphaFoldDB" id="A0A1Y5FA41"/>
<keyword evidence="4" id="KW-0548">Nucleotidyltransferase</keyword>
<comment type="caution">
    <text evidence="9">The sequence shown here is derived from an EMBL/GenBank/DDBJ whole genome shotgun (WGS) entry which is preliminary data.</text>
</comment>
<evidence type="ECO:0000256" key="3">
    <source>
        <dbReference type="ARBA" id="ARBA00022679"/>
    </source>
</evidence>
<evidence type="ECO:0000256" key="5">
    <source>
        <dbReference type="ARBA" id="ARBA00022723"/>
    </source>
</evidence>